<feature type="compositionally biased region" description="Polar residues" evidence="1">
    <location>
        <begin position="205"/>
        <end position="219"/>
    </location>
</feature>
<dbReference type="OrthoDB" id="6330580at2759"/>
<dbReference type="Proteomes" id="UP000094527">
    <property type="component" value="Unassembled WGS sequence"/>
</dbReference>
<evidence type="ECO:0000256" key="1">
    <source>
        <dbReference type="SAM" id="MobiDB-lite"/>
    </source>
</evidence>
<comment type="caution">
    <text evidence="3">The sequence shown here is derived from an EMBL/GenBank/DDBJ whole genome shotgun (WGS) entry which is preliminary data.</text>
</comment>
<sequence>MKGLTTLSVFAFFYLVIIILFNEAAGEPRGVEEDDKNIGQPSSPGKQPEQKVEKLVNGTNLNATKVPAANQAKFGNVATEQHPAQKGNKGSSSNEKVRAASSNANQKNDTNPLADLFQISDPTMRTTLGAIYGAYNGNDQCSRKAFCMMGNYMRDMPGRDVLFLFMGNYIPQEYSLYYAIFKAAVLYGQNCSVYVCVPDPVDSNNAATSARPSPTSPNFNAEAPPR</sequence>
<reference evidence="3 4" key="1">
    <citation type="journal article" date="2016" name="Genome Biol. Evol.">
        <title>Gene Family Evolution Reflects Adaptation to Soil Environmental Stressors in the Genome of the Collembolan Orchesella cincta.</title>
        <authorList>
            <person name="Faddeeva-Vakhrusheva A."/>
            <person name="Derks M.F."/>
            <person name="Anvar S.Y."/>
            <person name="Agamennone V."/>
            <person name="Suring W."/>
            <person name="Smit S."/>
            <person name="van Straalen N.M."/>
            <person name="Roelofs D."/>
        </authorList>
    </citation>
    <scope>NUCLEOTIDE SEQUENCE [LARGE SCALE GENOMIC DNA]</scope>
    <source>
        <tissue evidence="3">Mixed pool</tissue>
    </source>
</reference>
<feature type="region of interest" description="Disordered" evidence="1">
    <location>
        <begin position="205"/>
        <end position="226"/>
    </location>
</feature>
<feature type="non-terminal residue" evidence="3">
    <location>
        <position position="226"/>
    </location>
</feature>
<feature type="signal peptide" evidence="2">
    <location>
        <begin position="1"/>
        <end position="26"/>
    </location>
</feature>
<evidence type="ECO:0000313" key="3">
    <source>
        <dbReference type="EMBL" id="ODN01450.1"/>
    </source>
</evidence>
<evidence type="ECO:0000256" key="2">
    <source>
        <dbReference type="SAM" id="SignalP"/>
    </source>
</evidence>
<gene>
    <name evidence="3" type="ORF">Ocin01_05231</name>
</gene>
<feature type="compositionally biased region" description="Polar residues" evidence="1">
    <location>
        <begin position="88"/>
        <end position="111"/>
    </location>
</feature>
<name>A0A1D2N846_ORCCI</name>
<dbReference type="EMBL" id="LJIJ01000151">
    <property type="protein sequence ID" value="ODN01450.1"/>
    <property type="molecule type" value="Genomic_DNA"/>
</dbReference>
<dbReference type="AlphaFoldDB" id="A0A1D2N846"/>
<feature type="region of interest" description="Disordered" evidence="1">
    <location>
        <begin position="79"/>
        <end position="114"/>
    </location>
</feature>
<feature type="region of interest" description="Disordered" evidence="1">
    <location>
        <begin position="29"/>
        <end position="52"/>
    </location>
</feature>
<evidence type="ECO:0000313" key="4">
    <source>
        <dbReference type="Proteomes" id="UP000094527"/>
    </source>
</evidence>
<feature type="chain" id="PRO_5008905191" evidence="2">
    <location>
        <begin position="27"/>
        <end position="226"/>
    </location>
</feature>
<organism evidence="3 4">
    <name type="scientific">Orchesella cincta</name>
    <name type="common">Springtail</name>
    <name type="synonym">Podura cincta</name>
    <dbReference type="NCBI Taxonomy" id="48709"/>
    <lineage>
        <taxon>Eukaryota</taxon>
        <taxon>Metazoa</taxon>
        <taxon>Ecdysozoa</taxon>
        <taxon>Arthropoda</taxon>
        <taxon>Hexapoda</taxon>
        <taxon>Collembola</taxon>
        <taxon>Entomobryomorpha</taxon>
        <taxon>Entomobryoidea</taxon>
        <taxon>Orchesellidae</taxon>
        <taxon>Orchesellinae</taxon>
        <taxon>Orchesella</taxon>
    </lineage>
</organism>
<keyword evidence="2" id="KW-0732">Signal</keyword>
<accession>A0A1D2N846</accession>
<protein>
    <submittedName>
        <fullName evidence="3">Uncharacterized protein</fullName>
    </submittedName>
</protein>
<proteinExistence type="predicted"/>
<dbReference type="OMA" id="FQISDPT"/>
<keyword evidence="4" id="KW-1185">Reference proteome</keyword>